<accession>A0ABW5J4Q2</accession>
<name>A0ABW5J4Q2_9BACT</name>
<dbReference type="RefSeq" id="WP_340236359.1">
    <property type="nucleotide sequence ID" value="NZ_JBBEWC010000006.1"/>
</dbReference>
<keyword evidence="2" id="KW-1185">Reference proteome</keyword>
<reference evidence="2" key="1">
    <citation type="journal article" date="2019" name="Int. J. Syst. Evol. Microbiol.">
        <title>The Global Catalogue of Microorganisms (GCM) 10K type strain sequencing project: providing services to taxonomists for standard genome sequencing and annotation.</title>
        <authorList>
            <consortium name="The Broad Institute Genomics Platform"/>
            <consortium name="The Broad Institute Genome Sequencing Center for Infectious Disease"/>
            <person name="Wu L."/>
            <person name="Ma J."/>
        </authorList>
    </citation>
    <scope>NUCLEOTIDE SEQUENCE [LARGE SCALE GENOMIC DNA]</scope>
    <source>
        <strain evidence="2">KCTC 52344</strain>
    </source>
</reference>
<proteinExistence type="predicted"/>
<dbReference type="Proteomes" id="UP001597510">
    <property type="component" value="Unassembled WGS sequence"/>
</dbReference>
<protein>
    <submittedName>
        <fullName evidence="1">Uncharacterized protein</fullName>
    </submittedName>
</protein>
<evidence type="ECO:0000313" key="2">
    <source>
        <dbReference type="Proteomes" id="UP001597510"/>
    </source>
</evidence>
<comment type="caution">
    <text evidence="1">The sequence shown here is derived from an EMBL/GenBank/DDBJ whole genome shotgun (WGS) entry which is preliminary data.</text>
</comment>
<sequence>MSRLLFFIWMSACCVACDKTEPLKPYAYLSVKFVEDEEYVLMEHIEASWNFNEKEAHLTAYGFKNERLTIDLPALTRTGKYPDLSIRNIFYSDGVDFSPFRVESGDIDITEFDYSHVGGSFKVTLEDEFNGIEHRTIIGSFIIYAH</sequence>
<organism evidence="1 2">
    <name type="scientific">Emticicia soli</name>
    <dbReference type="NCBI Taxonomy" id="2027878"/>
    <lineage>
        <taxon>Bacteria</taxon>
        <taxon>Pseudomonadati</taxon>
        <taxon>Bacteroidota</taxon>
        <taxon>Cytophagia</taxon>
        <taxon>Cytophagales</taxon>
        <taxon>Leadbetterellaceae</taxon>
        <taxon>Emticicia</taxon>
    </lineage>
</organism>
<dbReference type="EMBL" id="JBHULC010000003">
    <property type="protein sequence ID" value="MFD2519786.1"/>
    <property type="molecule type" value="Genomic_DNA"/>
</dbReference>
<evidence type="ECO:0000313" key="1">
    <source>
        <dbReference type="EMBL" id="MFD2519786.1"/>
    </source>
</evidence>
<gene>
    <name evidence="1" type="ORF">ACFSR2_02750</name>
</gene>